<dbReference type="CDD" id="cd08768">
    <property type="entry name" value="Cdc6_C"/>
    <property type="match status" value="1"/>
</dbReference>
<gene>
    <name evidence="11" type="ORF">BEMITA_LOCUS11267</name>
</gene>
<dbReference type="Gene3D" id="3.40.50.300">
    <property type="entry name" value="P-loop containing nucleotide triphosphate hydrolases"/>
    <property type="match status" value="1"/>
</dbReference>
<dbReference type="GO" id="GO:0051301">
    <property type="term" value="P:cell division"/>
    <property type="evidence" value="ECO:0007669"/>
    <property type="project" value="UniProtKB-UniRule"/>
</dbReference>
<dbReference type="SUPFAM" id="SSF52540">
    <property type="entry name" value="P-loop containing nucleoside triphosphate hydrolases"/>
    <property type="match status" value="1"/>
</dbReference>
<proteinExistence type="inferred from homology"/>
<dbReference type="GO" id="GO:0006270">
    <property type="term" value="P:DNA replication initiation"/>
    <property type="evidence" value="ECO:0007669"/>
    <property type="project" value="UniProtKB-UniRule"/>
</dbReference>
<keyword evidence="4" id="KW-0235">DNA replication</keyword>
<dbReference type="GO" id="GO:0003688">
    <property type="term" value="F:DNA replication origin binding"/>
    <property type="evidence" value="ECO:0007669"/>
    <property type="project" value="TreeGrafter"/>
</dbReference>
<dbReference type="SUPFAM" id="SSF46785">
    <property type="entry name" value="Winged helix' DNA-binding domain"/>
    <property type="match status" value="1"/>
</dbReference>
<keyword evidence="6" id="KW-0131">Cell cycle</keyword>
<dbReference type="KEGG" id="btab:109032686"/>
<dbReference type="InterPro" id="IPR050311">
    <property type="entry name" value="ORC1/CDC6"/>
</dbReference>
<keyword evidence="12" id="KW-1185">Reference proteome</keyword>
<dbReference type="Proteomes" id="UP001152759">
    <property type="component" value="Chromosome 7"/>
</dbReference>
<feature type="region of interest" description="Disordered" evidence="8">
    <location>
        <begin position="1"/>
        <end position="81"/>
    </location>
</feature>
<comment type="subcellular location">
    <subcellularLocation>
        <location evidence="1 7">Nucleus</location>
    </subcellularLocation>
</comment>
<dbReference type="GO" id="GO:0005634">
    <property type="term" value="C:nucleus"/>
    <property type="evidence" value="ECO:0007669"/>
    <property type="project" value="UniProtKB-SubCell"/>
</dbReference>
<evidence type="ECO:0000313" key="11">
    <source>
        <dbReference type="EMBL" id="CAH0392794.1"/>
    </source>
</evidence>
<dbReference type="Gene3D" id="1.10.10.10">
    <property type="entry name" value="Winged helix-like DNA-binding domain superfamily/Winged helix DNA-binding domain"/>
    <property type="match status" value="1"/>
</dbReference>
<dbReference type="Pfam" id="PF13401">
    <property type="entry name" value="AAA_22"/>
    <property type="match status" value="1"/>
</dbReference>
<dbReference type="FunFam" id="3.40.50.300:FF:000547">
    <property type="entry name" value="Cell division control protein"/>
    <property type="match status" value="1"/>
</dbReference>
<comment type="similarity">
    <text evidence="2 7">Belongs to the CDC6/cdc18 family.</text>
</comment>
<dbReference type="Pfam" id="PF22606">
    <property type="entry name" value="Cdc6-ORC-like_ATPase_lid"/>
    <property type="match status" value="1"/>
</dbReference>
<dbReference type="Gene3D" id="1.10.8.60">
    <property type="match status" value="1"/>
</dbReference>
<feature type="compositionally biased region" description="Polar residues" evidence="8">
    <location>
        <begin position="1"/>
        <end position="10"/>
    </location>
</feature>
<evidence type="ECO:0000313" key="12">
    <source>
        <dbReference type="Proteomes" id="UP001152759"/>
    </source>
</evidence>
<dbReference type="InterPro" id="IPR036390">
    <property type="entry name" value="WH_DNA-bd_sf"/>
</dbReference>
<dbReference type="GO" id="GO:0016887">
    <property type="term" value="F:ATP hydrolysis activity"/>
    <property type="evidence" value="ECO:0007669"/>
    <property type="project" value="InterPro"/>
</dbReference>
<evidence type="ECO:0000256" key="1">
    <source>
        <dbReference type="ARBA" id="ARBA00004123"/>
    </source>
</evidence>
<protein>
    <recommendedName>
        <fullName evidence="7">Cell division control protein</fullName>
    </recommendedName>
</protein>
<dbReference type="SMART" id="SM01074">
    <property type="entry name" value="Cdc6_C"/>
    <property type="match status" value="1"/>
</dbReference>
<name>A0A9P0AJT0_BEMTA</name>
<dbReference type="InterPro" id="IPR015163">
    <property type="entry name" value="Cdc6_C"/>
</dbReference>
<dbReference type="CDD" id="cd00009">
    <property type="entry name" value="AAA"/>
    <property type="match status" value="1"/>
</dbReference>
<feature type="domain" description="AAA+ ATPase" evidence="9">
    <location>
        <begin position="121"/>
        <end position="260"/>
    </location>
</feature>
<dbReference type="InterPro" id="IPR016314">
    <property type="entry name" value="Cdc6/18"/>
</dbReference>
<organism evidence="11 12">
    <name type="scientific">Bemisia tabaci</name>
    <name type="common">Sweetpotato whitefly</name>
    <name type="synonym">Aleurodes tabaci</name>
    <dbReference type="NCBI Taxonomy" id="7038"/>
    <lineage>
        <taxon>Eukaryota</taxon>
        <taxon>Metazoa</taxon>
        <taxon>Ecdysozoa</taxon>
        <taxon>Arthropoda</taxon>
        <taxon>Hexapoda</taxon>
        <taxon>Insecta</taxon>
        <taxon>Pterygota</taxon>
        <taxon>Neoptera</taxon>
        <taxon>Paraneoptera</taxon>
        <taxon>Hemiptera</taxon>
        <taxon>Sternorrhyncha</taxon>
        <taxon>Aleyrodoidea</taxon>
        <taxon>Aleyrodidae</taxon>
        <taxon>Aleyrodinae</taxon>
        <taxon>Bemisia</taxon>
    </lineage>
</organism>
<sequence>MSPTKQSQLNIHFRVTRSGTPKGKRNKENDNTPCKKPAPVATPYKLTSEAENYVHIDTPRPPKRPYSSSKQTAEDISPPKENGFKLARKVLHGSATSSLPGRDKELNEMRSFLESHLENETSGAMYVSGQPGTGKTACLTHLLTEEKIKSNFKIVSVNCSYMQSAVAIYGRICEELSLKVSGRSEKEYLTKIRKYLSSEHKMILLILDEIDQLETKKQNVLYSIFEWPSLPDAKLVLVGIANALDLTDRVLPRLQAKLEKQPQLLHFAPYTKQQIIDIICERFKEGNISYLLDDNALNLLAAKVAAVSGDVRKALDVARCAVDLAENKSKSSVLQPSSNNVSSSSVASLDKIELKEVLATINSVYGTSQVLNAVTGSQPSLPLQQQLIVCSLLLMMDHETKKLDITLGKLYDVFRKVCSKQRLGGVDLSEFISLCDLVQARGILKIHSKTRNRQSKVSLQWDKEELMAILQDKTLLSDILADKKVLYDK</sequence>
<dbReference type="InterPro" id="IPR036388">
    <property type="entry name" value="WH-like_DNA-bd_sf"/>
</dbReference>
<dbReference type="InterPro" id="IPR027417">
    <property type="entry name" value="P-loop_NTPase"/>
</dbReference>
<evidence type="ECO:0000256" key="8">
    <source>
        <dbReference type="SAM" id="MobiDB-lite"/>
    </source>
</evidence>
<evidence type="ECO:0000256" key="3">
    <source>
        <dbReference type="ARBA" id="ARBA00022618"/>
    </source>
</evidence>
<dbReference type="EMBL" id="OU963868">
    <property type="protein sequence ID" value="CAH0392794.1"/>
    <property type="molecule type" value="Genomic_DNA"/>
</dbReference>
<dbReference type="PANTHER" id="PTHR10763:SF26">
    <property type="entry name" value="CELL DIVISION CONTROL PROTEIN 6 HOMOLOG"/>
    <property type="match status" value="1"/>
</dbReference>
<comment type="function">
    <text evidence="7">Involved in the initiation of DNA replication. Also participates in checkpoint controls that ensure DNA replication is completed before mitosis is initiated.</text>
</comment>
<dbReference type="InterPro" id="IPR003593">
    <property type="entry name" value="AAA+_ATPase"/>
</dbReference>
<evidence type="ECO:0000256" key="7">
    <source>
        <dbReference type="PIRNR" id="PIRNR001767"/>
    </source>
</evidence>
<dbReference type="SMART" id="SM00382">
    <property type="entry name" value="AAA"/>
    <property type="match status" value="1"/>
</dbReference>
<accession>A0A9P0AJT0</accession>
<evidence type="ECO:0000256" key="5">
    <source>
        <dbReference type="ARBA" id="ARBA00023242"/>
    </source>
</evidence>
<dbReference type="InterPro" id="IPR049945">
    <property type="entry name" value="AAA_22"/>
</dbReference>
<dbReference type="AlphaFoldDB" id="A0A9P0AJT0"/>
<evidence type="ECO:0000256" key="4">
    <source>
        <dbReference type="ARBA" id="ARBA00022705"/>
    </source>
</evidence>
<dbReference type="Pfam" id="PF09079">
    <property type="entry name" value="WHD_Cdc6"/>
    <property type="match status" value="1"/>
</dbReference>
<dbReference type="PANTHER" id="PTHR10763">
    <property type="entry name" value="CELL DIVISION CONTROL PROTEIN 6-RELATED"/>
    <property type="match status" value="1"/>
</dbReference>
<dbReference type="InterPro" id="IPR054425">
    <property type="entry name" value="Cdc6_ORC1-like_ATPase_lid"/>
</dbReference>
<evidence type="ECO:0000259" key="10">
    <source>
        <dbReference type="SMART" id="SM01074"/>
    </source>
</evidence>
<keyword evidence="5 7" id="KW-0539">Nucleus</keyword>
<dbReference type="PIRSF" id="PIRSF001767">
    <property type="entry name" value="Cdc6"/>
    <property type="match status" value="1"/>
</dbReference>
<feature type="domain" description="Cdc6 C-terminal" evidence="10">
    <location>
        <begin position="389"/>
        <end position="470"/>
    </location>
</feature>
<evidence type="ECO:0000256" key="6">
    <source>
        <dbReference type="ARBA" id="ARBA00023306"/>
    </source>
</evidence>
<reference evidence="11" key="1">
    <citation type="submission" date="2021-12" db="EMBL/GenBank/DDBJ databases">
        <authorList>
            <person name="King R."/>
        </authorList>
    </citation>
    <scope>NUCLEOTIDE SEQUENCE</scope>
</reference>
<evidence type="ECO:0000259" key="9">
    <source>
        <dbReference type="SMART" id="SM00382"/>
    </source>
</evidence>
<evidence type="ECO:0000256" key="2">
    <source>
        <dbReference type="ARBA" id="ARBA00006184"/>
    </source>
</evidence>
<dbReference type="GO" id="GO:0033314">
    <property type="term" value="P:mitotic DNA replication checkpoint signaling"/>
    <property type="evidence" value="ECO:0007669"/>
    <property type="project" value="TreeGrafter"/>
</dbReference>
<keyword evidence="3" id="KW-0132">Cell division</keyword>